<dbReference type="PATRIC" id="fig|1408189.4.peg.2313"/>
<evidence type="ECO:0000313" key="3">
    <source>
        <dbReference type="Proteomes" id="UP000058446"/>
    </source>
</evidence>
<evidence type="ECO:0000256" key="1">
    <source>
        <dbReference type="SAM" id="SignalP"/>
    </source>
</evidence>
<dbReference type="Proteomes" id="UP000058446">
    <property type="component" value="Chromosome"/>
</dbReference>
<keyword evidence="3" id="KW-1185">Reference proteome</keyword>
<keyword evidence="1" id="KW-0732">Signal</keyword>
<organism evidence="2 3">
    <name type="scientific">Corynebacterium lactis RW2-5</name>
    <dbReference type="NCBI Taxonomy" id="1408189"/>
    <lineage>
        <taxon>Bacteria</taxon>
        <taxon>Bacillati</taxon>
        <taxon>Actinomycetota</taxon>
        <taxon>Actinomycetes</taxon>
        <taxon>Mycobacteriales</taxon>
        <taxon>Corynebacteriaceae</taxon>
        <taxon>Corynebacterium</taxon>
    </lineage>
</organism>
<dbReference type="AlphaFoldDB" id="A0A0K2H397"/>
<evidence type="ECO:0008006" key="4">
    <source>
        <dbReference type="Google" id="ProtNLM"/>
    </source>
</evidence>
<accession>A0A0K2H397</accession>
<dbReference type="OrthoDB" id="3711169at2"/>
<dbReference type="STRING" id="1408189.CLAC_11455"/>
<dbReference type="KEGG" id="clw:CLAC_11455"/>
<dbReference type="EMBL" id="CP006841">
    <property type="protein sequence ID" value="ALA68186.1"/>
    <property type="molecule type" value="Genomic_DNA"/>
</dbReference>
<name>A0A0K2H397_9CORY</name>
<proteinExistence type="predicted"/>
<sequence>MKKTLLSGSVAALIAVSSAVLAPSAHASAQPTPGELGGTCTVEGQQGQSLKIVGTDFEIEGTATVANYGDTDLPLTQTLKEGKTKEWNVGGSVDFDLLKLFHVSLSSGYKSSQAWEVGQTLGPYPVKPGYTGVLQYGFLNQKFEGTHLSCQGGKWVDAGRPFWGTIPKERHVRVSMRTNESDRSVDGAKPQVTEFAV</sequence>
<feature type="chain" id="PRO_5005477335" description="Secreted protein" evidence="1">
    <location>
        <begin position="28"/>
        <end position="197"/>
    </location>
</feature>
<protein>
    <recommendedName>
        <fullName evidence="4">Secreted protein</fullName>
    </recommendedName>
</protein>
<reference evidence="2 3" key="1">
    <citation type="submission" date="2013-10" db="EMBL/GenBank/DDBJ databases">
        <title>Complete genome sequence of Corynebacterium lactis DSM 45799(T), isolated from raw cow milk.</title>
        <authorList>
            <person name="Ruckert C."/>
            <person name="Albersmeier A."/>
            <person name="Lipski A."/>
            <person name="Kalinowski J."/>
        </authorList>
    </citation>
    <scope>NUCLEOTIDE SEQUENCE [LARGE SCALE GENOMIC DNA]</scope>
    <source>
        <strain evidence="2 3">RW2-5</strain>
    </source>
</reference>
<feature type="signal peptide" evidence="1">
    <location>
        <begin position="1"/>
        <end position="27"/>
    </location>
</feature>
<evidence type="ECO:0000313" key="2">
    <source>
        <dbReference type="EMBL" id="ALA68186.1"/>
    </source>
</evidence>
<dbReference type="RefSeq" id="WP_053412994.1">
    <property type="nucleotide sequence ID" value="NZ_CP006841.1"/>
</dbReference>
<gene>
    <name evidence="2" type="ORF">CLAC_11455</name>
</gene>